<evidence type="ECO:0000256" key="1">
    <source>
        <dbReference type="SAM" id="Phobius"/>
    </source>
</evidence>
<feature type="transmembrane region" description="Helical" evidence="1">
    <location>
        <begin position="114"/>
        <end position="132"/>
    </location>
</feature>
<dbReference type="RefSeq" id="WP_152534260.1">
    <property type="nucleotide sequence ID" value="NZ_CP053842.1"/>
</dbReference>
<evidence type="ECO:0000313" key="2">
    <source>
        <dbReference type="EMBL" id="QOQ86739.1"/>
    </source>
</evidence>
<keyword evidence="1" id="KW-1133">Transmembrane helix</keyword>
<keyword evidence="1" id="KW-0812">Transmembrane</keyword>
<dbReference type="Proteomes" id="UP000594749">
    <property type="component" value="Chromosome"/>
</dbReference>
<dbReference type="AlphaFoldDB" id="A0A7M1LDU1"/>
<dbReference type="EMBL" id="CP063078">
    <property type="protein sequence ID" value="QOQ86739.1"/>
    <property type="molecule type" value="Genomic_DNA"/>
</dbReference>
<feature type="transmembrane region" description="Helical" evidence="1">
    <location>
        <begin position="49"/>
        <end position="71"/>
    </location>
</feature>
<keyword evidence="1" id="KW-0472">Membrane</keyword>
<keyword evidence="3" id="KW-1185">Reference proteome</keyword>
<organism evidence="2 3">
    <name type="scientific">Campylobacter corcagiensis</name>
    <dbReference type="NCBI Taxonomy" id="1448857"/>
    <lineage>
        <taxon>Bacteria</taxon>
        <taxon>Pseudomonadati</taxon>
        <taxon>Campylobacterota</taxon>
        <taxon>Epsilonproteobacteria</taxon>
        <taxon>Campylobacterales</taxon>
        <taxon>Campylobacteraceae</taxon>
        <taxon>Campylobacter</taxon>
    </lineage>
</organism>
<reference evidence="2 3" key="1">
    <citation type="submission" date="2020-10" db="EMBL/GenBank/DDBJ databases">
        <title>Campylobacter and Helicobacter PacBio genomes.</title>
        <authorList>
            <person name="Lane C."/>
        </authorList>
    </citation>
    <scope>NUCLEOTIDE SEQUENCE [LARGE SCALE GENOMIC DNA]</scope>
    <source>
        <strain evidence="2 3">2016D-0077</strain>
    </source>
</reference>
<accession>A0A7M1LDU1</accession>
<feature type="transmembrane region" description="Helical" evidence="1">
    <location>
        <begin position="83"/>
        <end position="102"/>
    </location>
</feature>
<gene>
    <name evidence="2" type="ORF">IMC76_05820</name>
</gene>
<proteinExistence type="predicted"/>
<evidence type="ECO:0000313" key="3">
    <source>
        <dbReference type="Proteomes" id="UP000594749"/>
    </source>
</evidence>
<sequence length="173" mass="19767">MSENVELPYEFNLETNHMQSPTKINKKYYVYDRFGNIIEKQKLGAGGQILLFIAVFVSPFPIMWALIPSIFTGICAGYRRGDIALNVGIFYTLSVFLGSIMIVQGGRGGDVSSAFFGLVLFVITLFSMHKVFDTLPRERVDFSWIKFIIWFMIVFIVLVIIFFMMIMSNVLQS</sequence>
<feature type="transmembrane region" description="Helical" evidence="1">
    <location>
        <begin position="144"/>
        <end position="167"/>
    </location>
</feature>
<name>A0A7M1LDU1_9BACT</name>
<protein>
    <submittedName>
        <fullName evidence="2">Uncharacterized protein</fullName>
    </submittedName>
</protein>